<gene>
    <name evidence="6" type="ORF">BV898_04943</name>
</gene>
<feature type="region of interest" description="Disordered" evidence="4">
    <location>
        <begin position="330"/>
        <end position="386"/>
    </location>
</feature>
<dbReference type="PROSITE" id="PS51675">
    <property type="entry name" value="SAM_MT_TRM10"/>
    <property type="match status" value="1"/>
</dbReference>
<dbReference type="GO" id="GO:0000049">
    <property type="term" value="F:tRNA binding"/>
    <property type="evidence" value="ECO:0007669"/>
    <property type="project" value="TreeGrafter"/>
</dbReference>
<evidence type="ECO:0000256" key="2">
    <source>
        <dbReference type="ARBA" id="ARBA00022679"/>
    </source>
</evidence>
<name>A0A1W0X166_HYPEX</name>
<comment type="caution">
    <text evidence="6">The sequence shown here is derived from an EMBL/GenBank/DDBJ whole genome shotgun (WGS) entry which is preliminary data.</text>
</comment>
<dbReference type="OrthoDB" id="278300at2759"/>
<dbReference type="Gene3D" id="3.40.1280.30">
    <property type="match status" value="1"/>
</dbReference>
<dbReference type="EMBL" id="MTYJ01000025">
    <property type="protein sequence ID" value="OQV21183.1"/>
    <property type="molecule type" value="Genomic_DNA"/>
</dbReference>
<protein>
    <submittedName>
        <fullName evidence="6">tRNA methyltransferase 10-like protein B</fullName>
    </submittedName>
</protein>
<evidence type="ECO:0000259" key="5">
    <source>
        <dbReference type="PROSITE" id="PS51675"/>
    </source>
</evidence>
<dbReference type="GO" id="GO:0002939">
    <property type="term" value="P:tRNA N1-guanine methylation"/>
    <property type="evidence" value="ECO:0007669"/>
    <property type="project" value="TreeGrafter"/>
</dbReference>
<proteinExistence type="predicted"/>
<feature type="region of interest" description="Disordered" evidence="4">
    <location>
        <begin position="1"/>
        <end position="71"/>
    </location>
</feature>
<dbReference type="GO" id="GO:0005654">
    <property type="term" value="C:nucleoplasm"/>
    <property type="evidence" value="ECO:0007669"/>
    <property type="project" value="TreeGrafter"/>
</dbReference>
<evidence type="ECO:0000256" key="4">
    <source>
        <dbReference type="SAM" id="MobiDB-lite"/>
    </source>
</evidence>
<keyword evidence="7" id="KW-1185">Reference proteome</keyword>
<sequence length="386" mass="43227">MDVGPAISEEVTHTEPAETALQNISQNREMSSEREPTKLESTAPSDEPLTSSGEGLVTEPFVPQKSKNQLKRERRLLKRAAQMKIKRPLEKAKRKQKQTESWQRLQALATAEMPYVHKKDVRKALRNKLEGALRNGVKLVVDMSFSDIMSPKEIGQLASQINYMYSTNKKVEQPFCMHLCGLEKGTLLRSEVEKRCPGFDNYKIKVFEEHLETIFAKEDLIYFSPDSPNILTEIDPTKVYVIGGLVDGTPKREVSLSRAAGIGCATARLPIKENMTRVTPHGFNTILTLNQVYEIVMTFHATKSWDAALKNCVPQRKGMVLNGEVEAKTAATSTTTAEENGNVGSTEDAEDMSQQKIDVSMEISKDNLEQKKMDVPEDVSEPIPEE</sequence>
<evidence type="ECO:0000313" key="6">
    <source>
        <dbReference type="EMBL" id="OQV21183.1"/>
    </source>
</evidence>
<accession>A0A1W0X166</accession>
<evidence type="ECO:0000256" key="1">
    <source>
        <dbReference type="ARBA" id="ARBA00022603"/>
    </source>
</evidence>
<feature type="compositionally biased region" description="Low complexity" evidence="4">
    <location>
        <begin position="330"/>
        <end position="339"/>
    </location>
</feature>
<keyword evidence="2" id="KW-0808">Transferase</keyword>
<feature type="compositionally biased region" description="Polar residues" evidence="4">
    <location>
        <begin position="20"/>
        <end position="29"/>
    </location>
</feature>
<feature type="domain" description="SAM-dependent MTase TRM10-type" evidence="5">
    <location>
        <begin position="125"/>
        <end position="320"/>
    </location>
</feature>
<feature type="compositionally biased region" description="Acidic residues" evidence="4">
    <location>
        <begin position="376"/>
        <end position="386"/>
    </location>
</feature>
<dbReference type="Proteomes" id="UP000192578">
    <property type="component" value="Unassembled WGS sequence"/>
</dbReference>
<reference evidence="7" key="1">
    <citation type="submission" date="2017-01" db="EMBL/GenBank/DDBJ databases">
        <title>Comparative genomics of anhydrobiosis in the tardigrade Hypsibius dujardini.</title>
        <authorList>
            <person name="Yoshida Y."/>
            <person name="Koutsovoulos G."/>
            <person name="Laetsch D."/>
            <person name="Stevens L."/>
            <person name="Kumar S."/>
            <person name="Horikawa D."/>
            <person name="Ishino K."/>
            <person name="Komine S."/>
            <person name="Tomita M."/>
            <person name="Blaxter M."/>
            <person name="Arakawa K."/>
        </authorList>
    </citation>
    <scope>NUCLEOTIDE SEQUENCE [LARGE SCALE GENOMIC DNA]</scope>
    <source>
        <strain evidence="7">Z151</strain>
    </source>
</reference>
<feature type="compositionally biased region" description="Basic and acidic residues" evidence="4">
    <location>
        <begin position="363"/>
        <end position="375"/>
    </location>
</feature>
<feature type="compositionally biased region" description="Polar residues" evidence="4">
    <location>
        <begin position="39"/>
        <end position="53"/>
    </location>
</feature>
<keyword evidence="1 6" id="KW-0489">Methyltransferase</keyword>
<dbReference type="InterPro" id="IPR038459">
    <property type="entry name" value="MT_TRM10-typ_sf"/>
</dbReference>
<dbReference type="PANTHER" id="PTHR13563:SF19">
    <property type="entry name" value="TRNA METHYLTRANSFERASE 10 HOMOLOG B"/>
    <property type="match status" value="1"/>
</dbReference>
<dbReference type="PANTHER" id="PTHR13563">
    <property type="entry name" value="TRNA (GUANINE-9-) METHYLTRANSFERASE"/>
    <property type="match status" value="1"/>
</dbReference>
<dbReference type="InterPro" id="IPR007356">
    <property type="entry name" value="tRNA_m1G_MeTrfase_euk"/>
</dbReference>
<evidence type="ECO:0000256" key="3">
    <source>
        <dbReference type="ARBA" id="ARBA00022691"/>
    </source>
</evidence>
<dbReference type="InterPro" id="IPR028564">
    <property type="entry name" value="MT_TRM10-typ"/>
</dbReference>
<keyword evidence="3" id="KW-0949">S-adenosyl-L-methionine</keyword>
<organism evidence="6 7">
    <name type="scientific">Hypsibius exemplaris</name>
    <name type="common">Freshwater tardigrade</name>
    <dbReference type="NCBI Taxonomy" id="2072580"/>
    <lineage>
        <taxon>Eukaryota</taxon>
        <taxon>Metazoa</taxon>
        <taxon>Ecdysozoa</taxon>
        <taxon>Tardigrada</taxon>
        <taxon>Eutardigrada</taxon>
        <taxon>Parachela</taxon>
        <taxon>Hypsibioidea</taxon>
        <taxon>Hypsibiidae</taxon>
        <taxon>Hypsibius</taxon>
    </lineage>
</organism>
<dbReference type="AlphaFoldDB" id="A0A1W0X166"/>
<evidence type="ECO:0000313" key="7">
    <source>
        <dbReference type="Proteomes" id="UP000192578"/>
    </source>
</evidence>
<dbReference type="GO" id="GO:0008168">
    <property type="term" value="F:methyltransferase activity"/>
    <property type="evidence" value="ECO:0007669"/>
    <property type="project" value="UniProtKB-KW"/>
</dbReference>